<feature type="domain" description="PAS" evidence="10">
    <location>
        <begin position="74"/>
        <end position="119"/>
    </location>
</feature>
<dbReference type="EMBL" id="LAHD01000075">
    <property type="protein sequence ID" value="PHK01044.1"/>
    <property type="molecule type" value="Genomic_DNA"/>
</dbReference>
<dbReference type="PANTHER" id="PTHR43711">
    <property type="entry name" value="TWO-COMPONENT HISTIDINE KINASE"/>
    <property type="match status" value="1"/>
</dbReference>
<dbReference type="CDD" id="cd00075">
    <property type="entry name" value="HATPase"/>
    <property type="match status" value="1"/>
</dbReference>
<keyword evidence="8" id="KW-0175">Coiled coil</keyword>
<dbReference type="SMART" id="SM00086">
    <property type="entry name" value="PAC"/>
    <property type="match status" value="1"/>
</dbReference>
<dbReference type="Pfam" id="PF00512">
    <property type="entry name" value="HisKA"/>
    <property type="match status" value="1"/>
</dbReference>
<dbReference type="InterPro" id="IPR000014">
    <property type="entry name" value="PAS"/>
</dbReference>
<dbReference type="InterPro" id="IPR035965">
    <property type="entry name" value="PAS-like_dom_sf"/>
</dbReference>
<evidence type="ECO:0000256" key="3">
    <source>
        <dbReference type="ARBA" id="ARBA00022553"/>
    </source>
</evidence>
<dbReference type="Gene3D" id="3.30.565.10">
    <property type="entry name" value="Histidine kinase-like ATPase, C-terminal domain"/>
    <property type="match status" value="1"/>
</dbReference>
<evidence type="ECO:0000256" key="7">
    <source>
        <dbReference type="ARBA" id="ARBA00055745"/>
    </source>
</evidence>
<dbReference type="PROSITE" id="PS50113">
    <property type="entry name" value="PAC"/>
    <property type="match status" value="1"/>
</dbReference>
<feature type="coiled-coil region" evidence="8">
    <location>
        <begin position="201"/>
        <end position="231"/>
    </location>
</feature>
<keyword evidence="6" id="KW-0902">Two-component regulatory system</keyword>
<comment type="catalytic activity">
    <reaction evidence="1">
        <text>ATP + protein L-histidine = ADP + protein N-phospho-L-histidine.</text>
        <dbReference type="EC" id="2.7.13.3"/>
    </reaction>
</comment>
<dbReference type="SUPFAM" id="SSF55785">
    <property type="entry name" value="PYP-like sensor domain (PAS domain)"/>
    <property type="match status" value="1"/>
</dbReference>
<comment type="caution">
    <text evidence="12">The sequence shown here is derived from an EMBL/GenBank/DDBJ whole genome shotgun (WGS) entry which is preliminary data.</text>
</comment>
<dbReference type="PANTHER" id="PTHR43711:SF26">
    <property type="entry name" value="SENSOR HISTIDINE KINASE RCSC"/>
    <property type="match status" value="1"/>
</dbReference>
<dbReference type="InterPro" id="IPR003594">
    <property type="entry name" value="HATPase_dom"/>
</dbReference>
<dbReference type="PROSITE" id="PS50109">
    <property type="entry name" value="HIS_KIN"/>
    <property type="match status" value="1"/>
</dbReference>
<evidence type="ECO:0000256" key="8">
    <source>
        <dbReference type="SAM" id="Coils"/>
    </source>
</evidence>
<feature type="domain" description="Histidine kinase" evidence="9">
    <location>
        <begin position="235"/>
        <end position="451"/>
    </location>
</feature>
<dbReference type="Proteomes" id="UP000222310">
    <property type="component" value="Unassembled WGS sequence"/>
</dbReference>
<dbReference type="InterPro" id="IPR003661">
    <property type="entry name" value="HisK_dim/P_dom"/>
</dbReference>
<dbReference type="InterPro" id="IPR036890">
    <property type="entry name" value="HATPase_C_sf"/>
</dbReference>
<dbReference type="InterPro" id="IPR036097">
    <property type="entry name" value="HisK_dim/P_sf"/>
</dbReference>
<feature type="domain" description="PAC" evidence="11">
    <location>
        <begin position="158"/>
        <end position="210"/>
    </location>
</feature>
<dbReference type="Pfam" id="PF13426">
    <property type="entry name" value="PAS_9"/>
    <property type="match status" value="1"/>
</dbReference>
<accession>A0A9Q6EJL2</accession>
<keyword evidence="3" id="KW-0597">Phosphoprotein</keyword>
<reference evidence="12 13" key="1">
    <citation type="submission" date="2015-02" db="EMBL/GenBank/DDBJ databases">
        <title>Nostoc linckia genome annotation.</title>
        <authorList>
            <person name="Zhou Z."/>
        </authorList>
    </citation>
    <scope>NUCLEOTIDE SEQUENCE [LARGE SCALE GENOMIC DNA]</scope>
    <source>
        <strain evidence="13">z8</strain>
    </source>
</reference>
<evidence type="ECO:0000259" key="10">
    <source>
        <dbReference type="PROSITE" id="PS50112"/>
    </source>
</evidence>
<dbReference type="NCBIfam" id="TIGR00229">
    <property type="entry name" value="sensory_box"/>
    <property type="match status" value="1"/>
</dbReference>
<dbReference type="FunFam" id="3.30.565.10:FF:000006">
    <property type="entry name" value="Sensor histidine kinase WalK"/>
    <property type="match status" value="1"/>
</dbReference>
<evidence type="ECO:0000256" key="5">
    <source>
        <dbReference type="ARBA" id="ARBA00022777"/>
    </source>
</evidence>
<dbReference type="SUPFAM" id="SSF47384">
    <property type="entry name" value="Homodimeric domain of signal transducing histidine kinase"/>
    <property type="match status" value="1"/>
</dbReference>
<dbReference type="SMART" id="SM00387">
    <property type="entry name" value="HATPase_c"/>
    <property type="match status" value="1"/>
</dbReference>
<dbReference type="RefSeq" id="WP_099066341.1">
    <property type="nucleotide sequence ID" value="NZ_LAHD01000075.1"/>
</dbReference>
<evidence type="ECO:0000313" key="13">
    <source>
        <dbReference type="Proteomes" id="UP000222310"/>
    </source>
</evidence>
<dbReference type="InterPro" id="IPR001610">
    <property type="entry name" value="PAC"/>
</dbReference>
<dbReference type="InterPro" id="IPR005467">
    <property type="entry name" value="His_kinase_dom"/>
</dbReference>
<protein>
    <recommendedName>
        <fullName evidence="2">histidine kinase</fullName>
        <ecNumber evidence="2">2.7.13.3</ecNumber>
    </recommendedName>
</protein>
<dbReference type="GO" id="GO:0000155">
    <property type="term" value="F:phosphorelay sensor kinase activity"/>
    <property type="evidence" value="ECO:0007669"/>
    <property type="project" value="InterPro"/>
</dbReference>
<dbReference type="Pfam" id="PF02518">
    <property type="entry name" value="HATPase_c"/>
    <property type="match status" value="1"/>
</dbReference>
<dbReference type="SMART" id="SM00091">
    <property type="entry name" value="PAS"/>
    <property type="match status" value="1"/>
</dbReference>
<dbReference type="SMART" id="SM00388">
    <property type="entry name" value="HisKA"/>
    <property type="match status" value="1"/>
</dbReference>
<keyword evidence="5 12" id="KW-0418">Kinase</keyword>
<name>A0A9Q6EJL2_NOSLI</name>
<dbReference type="Gene3D" id="1.10.287.130">
    <property type="match status" value="1"/>
</dbReference>
<dbReference type="SUPFAM" id="SSF55874">
    <property type="entry name" value="ATPase domain of HSP90 chaperone/DNA topoisomerase II/histidine kinase"/>
    <property type="match status" value="1"/>
</dbReference>
<dbReference type="InterPro" id="IPR050736">
    <property type="entry name" value="Sensor_HK_Regulatory"/>
</dbReference>
<dbReference type="Gene3D" id="3.30.450.20">
    <property type="entry name" value="PAS domain"/>
    <property type="match status" value="1"/>
</dbReference>
<feature type="coiled-coil region" evidence="8">
    <location>
        <begin position="40"/>
        <end position="77"/>
    </location>
</feature>
<evidence type="ECO:0000256" key="4">
    <source>
        <dbReference type="ARBA" id="ARBA00022679"/>
    </source>
</evidence>
<dbReference type="EC" id="2.7.13.3" evidence="2"/>
<organism evidence="12 13">
    <name type="scientific">Nostoc linckia z8</name>
    <dbReference type="NCBI Taxonomy" id="1628746"/>
    <lineage>
        <taxon>Bacteria</taxon>
        <taxon>Bacillati</taxon>
        <taxon>Cyanobacteriota</taxon>
        <taxon>Cyanophyceae</taxon>
        <taxon>Nostocales</taxon>
        <taxon>Nostocaceae</taxon>
        <taxon>Nostoc</taxon>
    </lineage>
</organism>
<dbReference type="InterPro" id="IPR004358">
    <property type="entry name" value="Sig_transdc_His_kin-like_C"/>
</dbReference>
<evidence type="ECO:0000259" key="9">
    <source>
        <dbReference type="PROSITE" id="PS50109"/>
    </source>
</evidence>
<evidence type="ECO:0000256" key="6">
    <source>
        <dbReference type="ARBA" id="ARBA00023012"/>
    </source>
</evidence>
<dbReference type="PRINTS" id="PR00344">
    <property type="entry name" value="BCTRLSENSOR"/>
</dbReference>
<comment type="function">
    <text evidence="7">Photoreceptor which exists in two forms that are reversibly interconvertible by light: the R form that absorbs maximally in the red region of the spectrum and the FR form that absorbs maximally in the far-red region.</text>
</comment>
<dbReference type="AlphaFoldDB" id="A0A9Q6EJL2"/>
<evidence type="ECO:0000256" key="2">
    <source>
        <dbReference type="ARBA" id="ARBA00012438"/>
    </source>
</evidence>
<dbReference type="InterPro" id="IPR000700">
    <property type="entry name" value="PAS-assoc_C"/>
</dbReference>
<gene>
    <name evidence="12" type="ORF">VF08_22840</name>
</gene>
<evidence type="ECO:0000313" key="12">
    <source>
        <dbReference type="EMBL" id="PHK01044.1"/>
    </source>
</evidence>
<dbReference type="CDD" id="cd00082">
    <property type="entry name" value="HisKA"/>
    <property type="match status" value="1"/>
</dbReference>
<proteinExistence type="predicted"/>
<evidence type="ECO:0000256" key="1">
    <source>
        <dbReference type="ARBA" id="ARBA00000085"/>
    </source>
</evidence>
<dbReference type="PROSITE" id="PS50112">
    <property type="entry name" value="PAS"/>
    <property type="match status" value="1"/>
</dbReference>
<keyword evidence="4" id="KW-0808">Transferase</keyword>
<dbReference type="GeneID" id="57094010"/>
<sequence length="471" mass="53879">MNLDDLALQIQNIRKRVGILQSKSEQQKVEQNIELVTAVFEEVYLALEGLQIANENLQQQNKELSNAQQALVVEHQRYQELFEEVPDAYLVTDTQGIIQEANSAASNLFNISKSLLVGKLLENFTFEKELIAFHLKLIHLGVGVARRRHRQIPEWKTQEWEVYLRPHEKTPIIVAVKVAAVRNQQGELVGLRWLLRDISESKRIQAKLEWAEEAMRQALAKERQLSELKSRLLTTTSHEFRTPLAAIHSSAELLEYYRHRWTEERQNTHLRRIQKSVMHMTQLLDDVLVLNQDEMSKLGFNPRPLNLAEFCQYLFKQLKQYDGSQHAITFSYESQSTQANFDAQLLRQILNNLFSNSLKYSPIGSQINFFVTTTNDGAIFEIQDFGIGIPSADIKHIFEPFHRATNTGNIPGLGLGLSIVKKAVDLHGGEITVKSAINVGTTFRVIVPFASNVHNTYAEVRENLTTEDVQE</sequence>
<dbReference type="CDD" id="cd00130">
    <property type="entry name" value="PAS"/>
    <property type="match status" value="1"/>
</dbReference>
<evidence type="ECO:0000259" key="11">
    <source>
        <dbReference type="PROSITE" id="PS50113"/>
    </source>
</evidence>